<dbReference type="Pfam" id="PF01261">
    <property type="entry name" value="AP_endonuc_2"/>
    <property type="match status" value="1"/>
</dbReference>
<dbReference type="PANTHER" id="PTHR12110:SF41">
    <property type="entry name" value="INOSOSE DEHYDRATASE"/>
    <property type="match status" value="1"/>
</dbReference>
<comment type="caution">
    <text evidence="2">The sequence shown here is derived from an EMBL/GenBank/DDBJ whole genome shotgun (WGS) entry which is preliminary data.</text>
</comment>
<dbReference type="Gene3D" id="3.20.20.150">
    <property type="entry name" value="Divalent-metal-dependent TIM barrel enzymes"/>
    <property type="match status" value="1"/>
</dbReference>
<organism evidence="2 3">
    <name type="scientific">Paenibacillus montaniterrae</name>
    <dbReference type="NCBI Taxonomy" id="429341"/>
    <lineage>
        <taxon>Bacteria</taxon>
        <taxon>Bacillati</taxon>
        <taxon>Bacillota</taxon>
        <taxon>Bacilli</taxon>
        <taxon>Bacillales</taxon>
        <taxon>Paenibacillaceae</taxon>
        <taxon>Paenibacillus</taxon>
    </lineage>
</organism>
<gene>
    <name evidence="2" type="primary">iolE</name>
    <name evidence="2" type="ORF">J40TS1_20440</name>
</gene>
<dbReference type="AlphaFoldDB" id="A0A920CTX5"/>
<reference evidence="2" key="1">
    <citation type="submission" date="2021-03" db="EMBL/GenBank/DDBJ databases">
        <title>Antimicrobial resistance genes in bacteria isolated from Japanese honey, and their potential for conferring macrolide and lincosamide resistance in the American foulbrood pathogen Paenibacillus larvae.</title>
        <authorList>
            <person name="Okamoto M."/>
            <person name="Kumagai M."/>
            <person name="Kanamori H."/>
            <person name="Takamatsu D."/>
        </authorList>
    </citation>
    <scope>NUCLEOTIDE SEQUENCE</scope>
    <source>
        <strain evidence="2">J40TS1</strain>
    </source>
</reference>
<dbReference type="SUPFAM" id="SSF51658">
    <property type="entry name" value="Xylose isomerase-like"/>
    <property type="match status" value="1"/>
</dbReference>
<feature type="domain" description="Xylose isomerase-like TIM barrel" evidence="1">
    <location>
        <begin position="34"/>
        <end position="289"/>
    </location>
</feature>
<dbReference type="NCBIfam" id="TIGR04379">
    <property type="entry name" value="myo_inos_iolE"/>
    <property type="match status" value="1"/>
</dbReference>
<dbReference type="InterPro" id="IPR013022">
    <property type="entry name" value="Xyl_isomerase-like_TIM-brl"/>
</dbReference>
<dbReference type="InterPro" id="IPR050312">
    <property type="entry name" value="IolE/XylAMocC-like"/>
</dbReference>
<evidence type="ECO:0000313" key="2">
    <source>
        <dbReference type="EMBL" id="GIP16402.1"/>
    </source>
</evidence>
<protein>
    <submittedName>
        <fullName evidence="2">Myo-inosose-2 dehydratase</fullName>
    </submittedName>
</protein>
<keyword evidence="3" id="KW-1185">Reference proteome</keyword>
<accession>A0A920CTX5</accession>
<sequence length="294" mass="33115">MAISLGISAINWVNEDILALGDHYTAEEVLADMSGLGFAGTEFCRKFPKDAPSLQALLANYNMVLSSQWNSVHFSDAARKEAELEKYKRRVDFLAEMGCKHVVTCESGNTFEDLTQNKVSIEELNEEQWASLIDGLHRAGQYCNDKGMKLVYHYHGETVIEKPAQIDRLMASTDARLVHLLYDTGHAYYGGYDPLELLNKYYDRIAYIHLKDIRKAQLEQLLESGLRFRTGVQNGVFTVPGDGCIDFAPIVQQLLARKYDGWIIIEAEQDPDVANPVEYAAKALRYLQTIGLPV</sequence>
<dbReference type="EMBL" id="BOSE01000003">
    <property type="protein sequence ID" value="GIP16402.1"/>
    <property type="molecule type" value="Genomic_DNA"/>
</dbReference>
<dbReference type="InterPro" id="IPR030823">
    <property type="entry name" value="IolE/MocC"/>
</dbReference>
<name>A0A920CTX5_9BACL</name>
<dbReference type="RefSeq" id="WP_213514655.1">
    <property type="nucleotide sequence ID" value="NZ_BOSE01000003.1"/>
</dbReference>
<proteinExistence type="predicted"/>
<evidence type="ECO:0000259" key="1">
    <source>
        <dbReference type="Pfam" id="PF01261"/>
    </source>
</evidence>
<evidence type="ECO:0000313" key="3">
    <source>
        <dbReference type="Proteomes" id="UP000683139"/>
    </source>
</evidence>
<dbReference type="InterPro" id="IPR036237">
    <property type="entry name" value="Xyl_isomerase-like_sf"/>
</dbReference>
<dbReference type="Proteomes" id="UP000683139">
    <property type="component" value="Unassembled WGS sequence"/>
</dbReference>
<dbReference type="PANTHER" id="PTHR12110">
    <property type="entry name" value="HYDROXYPYRUVATE ISOMERASE"/>
    <property type="match status" value="1"/>
</dbReference>